<feature type="chain" id="PRO_5018693395" description="Acid stress chaperone HdeA" evidence="1">
    <location>
        <begin position="25"/>
        <end position="93"/>
    </location>
</feature>
<dbReference type="PROSITE" id="PS51257">
    <property type="entry name" value="PROKAR_LIPOPROTEIN"/>
    <property type="match status" value="1"/>
</dbReference>
<feature type="signal peptide" evidence="1">
    <location>
        <begin position="1"/>
        <end position="24"/>
    </location>
</feature>
<dbReference type="RefSeq" id="WP_126332457.1">
    <property type="nucleotide sequence ID" value="NZ_AP022604.1"/>
</dbReference>
<evidence type="ECO:0000313" key="3">
    <source>
        <dbReference type="Proteomes" id="UP000282551"/>
    </source>
</evidence>
<keyword evidence="1" id="KW-0732">Signal</keyword>
<dbReference type="EMBL" id="LR134355">
    <property type="protein sequence ID" value="VEG45663.1"/>
    <property type="molecule type" value="Genomic_DNA"/>
</dbReference>
<evidence type="ECO:0000256" key="1">
    <source>
        <dbReference type="SAM" id="SignalP"/>
    </source>
</evidence>
<organism evidence="2 3">
    <name type="scientific">Mycolicibacterium chitae</name>
    <name type="common">Mycobacterium chitae</name>
    <dbReference type="NCBI Taxonomy" id="1792"/>
    <lineage>
        <taxon>Bacteria</taxon>
        <taxon>Bacillati</taxon>
        <taxon>Actinomycetota</taxon>
        <taxon>Actinomycetes</taxon>
        <taxon>Mycobacteriales</taxon>
        <taxon>Mycobacteriaceae</taxon>
        <taxon>Mycolicibacterium</taxon>
    </lineage>
</organism>
<dbReference type="AlphaFoldDB" id="A0A3S4RDA2"/>
<evidence type="ECO:0000313" key="2">
    <source>
        <dbReference type="EMBL" id="VEG45663.1"/>
    </source>
</evidence>
<accession>A0A3S4RDA2</accession>
<keyword evidence="3" id="KW-1185">Reference proteome</keyword>
<protein>
    <recommendedName>
        <fullName evidence="4">Acid stress chaperone HdeA</fullName>
    </recommendedName>
</protein>
<reference evidence="2 3" key="1">
    <citation type="submission" date="2018-12" db="EMBL/GenBank/DDBJ databases">
        <authorList>
            <consortium name="Pathogen Informatics"/>
        </authorList>
    </citation>
    <scope>NUCLEOTIDE SEQUENCE [LARGE SCALE GENOMIC DNA]</scope>
    <source>
        <strain evidence="2 3">NCTC10485</strain>
    </source>
</reference>
<name>A0A3S4RDA2_MYCCI</name>
<sequence length="93" mass="9712">MNRVMTLMIAGFAAAALASGCSSAVMNQGGDTKCSDFSAADEKTQNENITKMLTDEGKNEPSNIELTGTRAAVEAYCQTVGSPDSPIKEAPHL</sequence>
<dbReference type="Proteomes" id="UP000282551">
    <property type="component" value="Chromosome"/>
</dbReference>
<evidence type="ECO:0008006" key="4">
    <source>
        <dbReference type="Google" id="ProtNLM"/>
    </source>
</evidence>
<proteinExistence type="predicted"/>
<dbReference type="OrthoDB" id="4567275at2"/>
<gene>
    <name evidence="2" type="ORF">NCTC10485_00705</name>
</gene>